<dbReference type="STRING" id="254406.SAMN04488042_107194"/>
<protein>
    <submittedName>
        <fullName evidence="2">Uncharacterized protein involved in response to NO</fullName>
    </submittedName>
</protein>
<dbReference type="Proteomes" id="UP000199144">
    <property type="component" value="Unassembled WGS sequence"/>
</dbReference>
<feature type="transmembrane region" description="Helical" evidence="1">
    <location>
        <begin position="35"/>
        <end position="53"/>
    </location>
</feature>
<keyword evidence="1" id="KW-1133">Transmembrane helix</keyword>
<feature type="transmembrane region" description="Helical" evidence="1">
    <location>
        <begin position="176"/>
        <end position="195"/>
    </location>
</feature>
<feature type="transmembrane region" description="Helical" evidence="1">
    <location>
        <begin position="123"/>
        <end position="141"/>
    </location>
</feature>
<dbReference type="InterPro" id="IPR010266">
    <property type="entry name" value="NnrS"/>
</dbReference>
<sequence length="378" mass="40176">MGVFVKQESGLLTSQNPTSDRVWPETGLWAASFRVMFPLAAVWAAISVGFWQWGARIWPNLEAGLAWHIHEMTFGFGGAALAGYLLTACSSWTGRAPVGGWRLIGIAALWIVARGLVLLDSALAAPLSTAFFWSVAGCLFWEAKKGGRQWRPAFITICLLAGVGSVLFLWRGEASTWPVLGFAALLVFVGGRMVPAFLFNAVGSKPVAGPWMTTALAFGVAVSGVAPREWALAVSGLLLVQVARWPVRVATRDTLLAILVVAYLWLPAGLLAMGVARALDLWPIAAGFHALSMGAMGGLIMAVSARAFAWRASGVLKARRGVGVAFGLVMTAVILRMGGWLDAAAGLWCAGWLIHLVVMLPHLHGPVPRPVFSGARGK</sequence>
<feature type="transmembrane region" description="Helical" evidence="1">
    <location>
        <begin position="288"/>
        <end position="309"/>
    </location>
</feature>
<feature type="transmembrane region" description="Helical" evidence="1">
    <location>
        <begin position="65"/>
        <end position="87"/>
    </location>
</feature>
<feature type="transmembrane region" description="Helical" evidence="1">
    <location>
        <begin position="207"/>
        <end position="224"/>
    </location>
</feature>
<organism evidence="2 3">
    <name type="scientific">Shimia aestuarii</name>
    <dbReference type="NCBI Taxonomy" id="254406"/>
    <lineage>
        <taxon>Bacteria</taxon>
        <taxon>Pseudomonadati</taxon>
        <taxon>Pseudomonadota</taxon>
        <taxon>Alphaproteobacteria</taxon>
        <taxon>Rhodobacterales</taxon>
        <taxon>Roseobacteraceae</taxon>
    </lineage>
</organism>
<feature type="transmembrane region" description="Helical" evidence="1">
    <location>
        <begin position="254"/>
        <end position="276"/>
    </location>
</feature>
<evidence type="ECO:0000313" key="3">
    <source>
        <dbReference type="Proteomes" id="UP000199144"/>
    </source>
</evidence>
<feature type="transmembrane region" description="Helical" evidence="1">
    <location>
        <begin position="99"/>
        <end position="117"/>
    </location>
</feature>
<keyword evidence="3" id="KW-1185">Reference proteome</keyword>
<dbReference type="AlphaFoldDB" id="A0A1I4R0B7"/>
<proteinExistence type="predicted"/>
<keyword evidence="1" id="KW-0812">Transmembrane</keyword>
<keyword evidence="1" id="KW-0472">Membrane</keyword>
<feature type="transmembrane region" description="Helical" evidence="1">
    <location>
        <begin position="153"/>
        <end position="170"/>
    </location>
</feature>
<name>A0A1I4R0B7_9RHOB</name>
<gene>
    <name evidence="2" type="ORF">SAMN04488042_107194</name>
</gene>
<accession>A0A1I4R0B7</accession>
<evidence type="ECO:0000313" key="2">
    <source>
        <dbReference type="EMBL" id="SFM45373.1"/>
    </source>
</evidence>
<feature type="transmembrane region" description="Helical" evidence="1">
    <location>
        <begin position="345"/>
        <end position="363"/>
    </location>
</feature>
<feature type="transmembrane region" description="Helical" evidence="1">
    <location>
        <begin position="230"/>
        <end position="247"/>
    </location>
</feature>
<reference evidence="2 3" key="1">
    <citation type="submission" date="2016-10" db="EMBL/GenBank/DDBJ databases">
        <authorList>
            <person name="de Groot N.N."/>
        </authorList>
    </citation>
    <scope>NUCLEOTIDE SEQUENCE [LARGE SCALE GENOMIC DNA]</scope>
    <source>
        <strain evidence="2 3">DSM 15283</strain>
    </source>
</reference>
<dbReference type="Pfam" id="PF05940">
    <property type="entry name" value="NnrS"/>
    <property type="match status" value="1"/>
</dbReference>
<feature type="transmembrane region" description="Helical" evidence="1">
    <location>
        <begin position="321"/>
        <end position="339"/>
    </location>
</feature>
<evidence type="ECO:0000256" key="1">
    <source>
        <dbReference type="SAM" id="Phobius"/>
    </source>
</evidence>
<dbReference type="EMBL" id="FOTQ01000007">
    <property type="protein sequence ID" value="SFM45373.1"/>
    <property type="molecule type" value="Genomic_DNA"/>
</dbReference>